<feature type="transmembrane region" description="Helical" evidence="1">
    <location>
        <begin position="46"/>
        <end position="66"/>
    </location>
</feature>
<keyword evidence="4" id="KW-1185">Reference proteome</keyword>
<feature type="domain" description="DUF7224" evidence="2">
    <location>
        <begin position="264"/>
        <end position="394"/>
    </location>
</feature>
<dbReference type="RefSeq" id="WP_381349686.1">
    <property type="nucleotide sequence ID" value="NZ_JBHMCY010000076.1"/>
</dbReference>
<keyword evidence="1" id="KW-0812">Transmembrane</keyword>
<reference evidence="3 4" key="1">
    <citation type="submission" date="2024-09" db="EMBL/GenBank/DDBJ databases">
        <authorList>
            <person name="Sun Q."/>
            <person name="Mori K."/>
        </authorList>
    </citation>
    <scope>NUCLEOTIDE SEQUENCE [LARGE SCALE GENOMIC DNA]</scope>
    <source>
        <strain evidence="3 4">JCM 6917</strain>
    </source>
</reference>
<feature type="transmembrane region" description="Helical" evidence="1">
    <location>
        <begin position="120"/>
        <end position="141"/>
    </location>
</feature>
<feature type="transmembrane region" description="Helical" evidence="1">
    <location>
        <begin position="196"/>
        <end position="214"/>
    </location>
</feature>
<dbReference type="Pfam" id="PF23866">
    <property type="entry name" value="DUF7224"/>
    <property type="match status" value="1"/>
</dbReference>
<evidence type="ECO:0000313" key="4">
    <source>
        <dbReference type="Proteomes" id="UP001589709"/>
    </source>
</evidence>
<dbReference type="InterPro" id="IPR055648">
    <property type="entry name" value="DUF7224"/>
</dbReference>
<dbReference type="Proteomes" id="UP001589709">
    <property type="component" value="Unassembled WGS sequence"/>
</dbReference>
<feature type="transmembrane region" description="Helical" evidence="1">
    <location>
        <begin position="148"/>
        <end position="164"/>
    </location>
</feature>
<name>A0ABV5N8Q2_9ACTN</name>
<keyword evidence="1" id="KW-1133">Transmembrane helix</keyword>
<organism evidence="3 4">
    <name type="scientific">Streptomyces cinereospinus</name>
    <dbReference type="NCBI Taxonomy" id="285561"/>
    <lineage>
        <taxon>Bacteria</taxon>
        <taxon>Bacillati</taxon>
        <taxon>Actinomycetota</taxon>
        <taxon>Actinomycetes</taxon>
        <taxon>Kitasatosporales</taxon>
        <taxon>Streptomycetaceae</taxon>
        <taxon>Streptomyces</taxon>
    </lineage>
</organism>
<evidence type="ECO:0000313" key="3">
    <source>
        <dbReference type="EMBL" id="MFB9466676.1"/>
    </source>
</evidence>
<feature type="transmembrane region" description="Helical" evidence="1">
    <location>
        <begin position="226"/>
        <end position="247"/>
    </location>
</feature>
<keyword evidence="1" id="KW-0472">Membrane</keyword>
<proteinExistence type="predicted"/>
<dbReference type="EMBL" id="JBHMCY010000076">
    <property type="protein sequence ID" value="MFB9466676.1"/>
    <property type="molecule type" value="Genomic_DNA"/>
</dbReference>
<gene>
    <name evidence="3" type="ORF">ACFF45_29255</name>
</gene>
<evidence type="ECO:0000259" key="2">
    <source>
        <dbReference type="Pfam" id="PF23866"/>
    </source>
</evidence>
<feature type="transmembrane region" description="Helical" evidence="1">
    <location>
        <begin position="5"/>
        <end position="26"/>
    </location>
</feature>
<sequence>MPWHIVLRVSIAPRIGVLLVLWLLAYSGNVTELVTDGYWESVTAQSTFLLLWTAPAVAACGAWEGLRVRQSRILCGAPVRSFTTVSLAALTPTLVLGALAVALALALLVPQAAGRPGLTLPAVLGLELLVVVAHAAAGYAVGLTLPRLLAVPVALVGSFVWMAYPASMNVFWVRQLNGTNLAECCSLDQVTAPRSILAPALVAIGMIVAARLTAPRRWLRRVMAPAVLAIAVALAAWIVRPLGYSAVEPRPTELRTCTDTRPRVCLWPEQQHAAADVTAWATDAHARLAAAGVTTRSELSLRSLSPNRDEVRSLIALSAIPQSVPACAQHGQWPGNLAFGPLSAWLTLTAGTDPGEVAARYVPEEAATATKVLERPRQAQLAWFRYNERTLTRCDRQPILDPARF</sequence>
<feature type="transmembrane region" description="Helical" evidence="1">
    <location>
        <begin position="87"/>
        <end position="108"/>
    </location>
</feature>
<protein>
    <recommendedName>
        <fullName evidence="2">DUF7224 domain-containing protein</fullName>
    </recommendedName>
</protein>
<evidence type="ECO:0000256" key="1">
    <source>
        <dbReference type="SAM" id="Phobius"/>
    </source>
</evidence>
<accession>A0ABV5N8Q2</accession>
<comment type="caution">
    <text evidence="3">The sequence shown here is derived from an EMBL/GenBank/DDBJ whole genome shotgun (WGS) entry which is preliminary data.</text>
</comment>